<feature type="transmembrane region" description="Helical" evidence="1">
    <location>
        <begin position="371"/>
        <end position="395"/>
    </location>
</feature>
<dbReference type="Proteomes" id="UP001595596">
    <property type="component" value="Unassembled WGS sequence"/>
</dbReference>
<name>A0ABV7RZB5_9RHOB</name>
<accession>A0ABV7RZB5</accession>
<feature type="transmembrane region" description="Helical" evidence="1">
    <location>
        <begin position="340"/>
        <end position="359"/>
    </location>
</feature>
<dbReference type="Pfam" id="PF05940">
    <property type="entry name" value="NnrS"/>
    <property type="match status" value="1"/>
</dbReference>
<reference evidence="3" key="1">
    <citation type="journal article" date="2019" name="Int. J. Syst. Evol. Microbiol.">
        <title>The Global Catalogue of Microorganisms (GCM) 10K type strain sequencing project: providing services to taxonomists for standard genome sequencing and annotation.</title>
        <authorList>
            <consortium name="The Broad Institute Genomics Platform"/>
            <consortium name="The Broad Institute Genome Sequencing Center for Infectious Disease"/>
            <person name="Wu L."/>
            <person name="Ma J."/>
        </authorList>
    </citation>
    <scope>NUCLEOTIDE SEQUENCE [LARGE SCALE GENOMIC DNA]</scope>
    <source>
        <strain evidence="3">VKM B-3226</strain>
    </source>
</reference>
<dbReference type="RefSeq" id="WP_379028390.1">
    <property type="nucleotide sequence ID" value="NZ_JBHRXE010000011.1"/>
</dbReference>
<sequence length="404" mass="42471">MGKSAKSLRPEGGIPRGLSRTGPVLFSYGFRPFFLGGALWAVVIMLLWIAALTGHGAPGGAYGASHWHMHEMLFGFSSAILAGFLMTAVPNWTGRMPLSGRPLMALSALWLAGRLAITFPPTASPLPGVVLESLFLPVMALVFLTEIVAGRKWRDLKVVGAVAVLALANTGFHLAVLRDGDPAMAARAAISAYVLLIIIIGGRITPSFTRNWLARRGPGPLPVPYNRFDTVVSCASAATLLGWVLAPEALPVALAACAAAALNLARLARWRGWLTAREPLVLSLHGGYLMLALGFAAVGLAGFGVMSTAAALHVFGVGAIGGEMLAVMTRATRGHTGRELTASLPTSLSYLAIFAAALLRPAAEFGAYEPLIHATGAAWILAFGLFCVEHAPMLLRQRKTLRGA</sequence>
<dbReference type="EMBL" id="JBHRXE010000011">
    <property type="protein sequence ID" value="MFC3568872.1"/>
    <property type="molecule type" value="Genomic_DNA"/>
</dbReference>
<feature type="transmembrane region" description="Helical" evidence="1">
    <location>
        <begin position="280"/>
        <end position="303"/>
    </location>
</feature>
<feature type="transmembrane region" description="Helical" evidence="1">
    <location>
        <begin position="156"/>
        <end position="177"/>
    </location>
</feature>
<keyword evidence="1" id="KW-0812">Transmembrane</keyword>
<protein>
    <submittedName>
        <fullName evidence="2">NnrS family protein</fullName>
    </submittedName>
</protein>
<keyword evidence="1" id="KW-1133">Transmembrane helix</keyword>
<evidence type="ECO:0000313" key="3">
    <source>
        <dbReference type="Proteomes" id="UP001595596"/>
    </source>
</evidence>
<feature type="transmembrane region" description="Helical" evidence="1">
    <location>
        <begin position="309"/>
        <end position="328"/>
    </location>
</feature>
<feature type="transmembrane region" description="Helical" evidence="1">
    <location>
        <begin position="129"/>
        <end position="149"/>
    </location>
</feature>
<gene>
    <name evidence="2" type="ORF">ACFOMP_05350</name>
</gene>
<feature type="transmembrane region" description="Helical" evidence="1">
    <location>
        <begin position="72"/>
        <end position="91"/>
    </location>
</feature>
<feature type="transmembrane region" description="Helical" evidence="1">
    <location>
        <begin position="183"/>
        <end position="204"/>
    </location>
</feature>
<feature type="transmembrane region" description="Helical" evidence="1">
    <location>
        <begin position="33"/>
        <end position="52"/>
    </location>
</feature>
<comment type="caution">
    <text evidence="2">The sequence shown here is derived from an EMBL/GenBank/DDBJ whole genome shotgun (WGS) entry which is preliminary data.</text>
</comment>
<proteinExistence type="predicted"/>
<evidence type="ECO:0000313" key="2">
    <source>
        <dbReference type="EMBL" id="MFC3568872.1"/>
    </source>
</evidence>
<feature type="transmembrane region" description="Helical" evidence="1">
    <location>
        <begin position="103"/>
        <end position="123"/>
    </location>
</feature>
<keyword evidence="1" id="KW-0472">Membrane</keyword>
<keyword evidence="3" id="KW-1185">Reference proteome</keyword>
<evidence type="ECO:0000256" key="1">
    <source>
        <dbReference type="SAM" id="Phobius"/>
    </source>
</evidence>
<dbReference type="InterPro" id="IPR010266">
    <property type="entry name" value="NnrS"/>
</dbReference>
<organism evidence="2 3">
    <name type="scientific">Paracoccus simplex</name>
    <dbReference type="NCBI Taxonomy" id="2086346"/>
    <lineage>
        <taxon>Bacteria</taxon>
        <taxon>Pseudomonadati</taxon>
        <taxon>Pseudomonadota</taxon>
        <taxon>Alphaproteobacteria</taxon>
        <taxon>Rhodobacterales</taxon>
        <taxon>Paracoccaceae</taxon>
        <taxon>Paracoccus</taxon>
    </lineage>
</organism>